<comment type="caution">
    <text evidence="9">The sequence shown here is derived from an EMBL/GenBank/DDBJ whole genome shotgun (WGS) entry which is preliminary data.</text>
</comment>
<dbReference type="EMBL" id="JABWCS010000214">
    <property type="protein sequence ID" value="NUU62441.1"/>
    <property type="molecule type" value="Genomic_DNA"/>
</dbReference>
<dbReference type="Gene3D" id="2.160.20.80">
    <property type="entry name" value="E3 ubiquitin-protein ligase SopA"/>
    <property type="match status" value="1"/>
</dbReference>
<evidence type="ECO:0000256" key="4">
    <source>
        <dbReference type="ARBA" id="ARBA00023125"/>
    </source>
</evidence>
<keyword evidence="10" id="KW-1185">Reference proteome</keyword>
<dbReference type="InterPro" id="IPR007627">
    <property type="entry name" value="RNA_pol_sigma70_r2"/>
</dbReference>
<dbReference type="SUPFAM" id="SSF141571">
    <property type="entry name" value="Pentapeptide repeat-like"/>
    <property type="match status" value="1"/>
</dbReference>
<dbReference type="PANTHER" id="PTHR43133">
    <property type="entry name" value="RNA POLYMERASE ECF-TYPE SIGMA FACTO"/>
    <property type="match status" value="1"/>
</dbReference>
<dbReference type="GO" id="GO:0016987">
    <property type="term" value="F:sigma factor activity"/>
    <property type="evidence" value="ECO:0007669"/>
    <property type="project" value="UniProtKB-KW"/>
</dbReference>
<protein>
    <recommendedName>
        <fullName evidence="6">RNA polymerase sigma factor</fullName>
    </recommendedName>
</protein>
<keyword evidence="4 6" id="KW-0238">DNA-binding</keyword>
<dbReference type="AlphaFoldDB" id="A0A850EX63"/>
<dbReference type="Proteomes" id="UP000564806">
    <property type="component" value="Unassembled WGS sequence"/>
</dbReference>
<dbReference type="InterPro" id="IPR001646">
    <property type="entry name" value="5peptide_repeat"/>
</dbReference>
<evidence type="ECO:0000256" key="5">
    <source>
        <dbReference type="ARBA" id="ARBA00023163"/>
    </source>
</evidence>
<dbReference type="NCBIfam" id="TIGR02937">
    <property type="entry name" value="sigma70-ECF"/>
    <property type="match status" value="1"/>
</dbReference>
<dbReference type="InterPro" id="IPR039425">
    <property type="entry name" value="RNA_pol_sigma-70-like"/>
</dbReference>
<dbReference type="InterPro" id="IPR013324">
    <property type="entry name" value="RNA_pol_sigma_r3/r4-like"/>
</dbReference>
<dbReference type="RefSeq" id="WP_175372900.1">
    <property type="nucleotide sequence ID" value="NZ_JABWCS010000214.1"/>
</dbReference>
<evidence type="ECO:0000256" key="3">
    <source>
        <dbReference type="ARBA" id="ARBA00023082"/>
    </source>
</evidence>
<reference evidence="9" key="1">
    <citation type="submission" date="2020-06" db="EMBL/GenBank/DDBJ databases">
        <title>Paenibacillus sp. nov., isolated from soil.</title>
        <authorList>
            <person name="Seo Y.L."/>
        </authorList>
    </citation>
    <scope>NUCLEOTIDE SEQUENCE [LARGE SCALE GENOMIC DNA]</scope>
    <source>
        <strain evidence="9">JW14</strain>
    </source>
</reference>
<comment type="similarity">
    <text evidence="1 6">Belongs to the sigma-70 factor family. ECF subfamily.</text>
</comment>
<accession>A0A850EX63</accession>
<proteinExistence type="inferred from homology"/>
<dbReference type="GO" id="GO:0006950">
    <property type="term" value="P:response to stress"/>
    <property type="evidence" value="ECO:0007669"/>
    <property type="project" value="UniProtKB-ARBA"/>
</dbReference>
<dbReference type="InterPro" id="IPR014284">
    <property type="entry name" value="RNA_pol_sigma-70_dom"/>
</dbReference>
<dbReference type="GO" id="GO:0006352">
    <property type="term" value="P:DNA-templated transcription initiation"/>
    <property type="evidence" value="ECO:0007669"/>
    <property type="project" value="InterPro"/>
</dbReference>
<dbReference type="Pfam" id="PF00805">
    <property type="entry name" value="Pentapeptide"/>
    <property type="match status" value="1"/>
</dbReference>
<dbReference type="InterPro" id="IPR013325">
    <property type="entry name" value="RNA_pol_sigma_r2"/>
</dbReference>
<dbReference type="Pfam" id="PF04542">
    <property type="entry name" value="Sigma70_r2"/>
    <property type="match status" value="1"/>
</dbReference>
<evidence type="ECO:0000313" key="9">
    <source>
        <dbReference type="EMBL" id="NUU62441.1"/>
    </source>
</evidence>
<name>A0A850EX63_9BACL</name>
<evidence type="ECO:0000259" key="8">
    <source>
        <dbReference type="Pfam" id="PF08281"/>
    </source>
</evidence>
<organism evidence="9 10">
    <name type="scientific">Paenibacillus agri</name>
    <dbReference type="NCBI Taxonomy" id="2744309"/>
    <lineage>
        <taxon>Bacteria</taxon>
        <taxon>Bacillati</taxon>
        <taxon>Bacillota</taxon>
        <taxon>Bacilli</taxon>
        <taxon>Bacillales</taxon>
        <taxon>Paenibacillaceae</taxon>
        <taxon>Paenibacillus</taxon>
    </lineage>
</organism>
<dbReference type="Gene3D" id="1.10.10.10">
    <property type="entry name" value="Winged helix-like DNA-binding domain superfamily/Winged helix DNA-binding domain"/>
    <property type="match status" value="1"/>
</dbReference>
<feature type="domain" description="RNA polymerase sigma-70 region 2" evidence="7">
    <location>
        <begin position="23"/>
        <end position="89"/>
    </location>
</feature>
<gene>
    <name evidence="9" type="ORF">HPT30_19010</name>
</gene>
<dbReference type="CDD" id="cd06171">
    <property type="entry name" value="Sigma70_r4"/>
    <property type="match status" value="1"/>
</dbReference>
<dbReference type="InterPro" id="IPR013249">
    <property type="entry name" value="RNA_pol_sigma70_r4_t2"/>
</dbReference>
<evidence type="ECO:0000256" key="1">
    <source>
        <dbReference type="ARBA" id="ARBA00010641"/>
    </source>
</evidence>
<dbReference type="SUPFAM" id="SSF88946">
    <property type="entry name" value="Sigma2 domain of RNA polymerase sigma factors"/>
    <property type="match status" value="1"/>
</dbReference>
<evidence type="ECO:0000256" key="6">
    <source>
        <dbReference type="RuleBase" id="RU000716"/>
    </source>
</evidence>
<dbReference type="Gene3D" id="1.10.1740.10">
    <property type="match status" value="1"/>
</dbReference>
<keyword evidence="5 6" id="KW-0804">Transcription</keyword>
<dbReference type="Pfam" id="PF08281">
    <property type="entry name" value="Sigma70_r4_2"/>
    <property type="match status" value="1"/>
</dbReference>
<dbReference type="SUPFAM" id="SSF88659">
    <property type="entry name" value="Sigma3 and sigma4 domains of RNA polymerase sigma factors"/>
    <property type="match status" value="1"/>
</dbReference>
<dbReference type="GO" id="GO:0003677">
    <property type="term" value="F:DNA binding"/>
    <property type="evidence" value="ECO:0007669"/>
    <property type="project" value="UniProtKB-KW"/>
</dbReference>
<dbReference type="PANTHER" id="PTHR43133:SF8">
    <property type="entry name" value="RNA POLYMERASE SIGMA FACTOR HI_1459-RELATED"/>
    <property type="match status" value="1"/>
</dbReference>
<keyword evidence="2 6" id="KW-0805">Transcription regulation</keyword>
<sequence>MGCTDTELVNRVCKGEVDAFGELISKYANAVYGVAYGKLGNFHTAQDIAQEVFVKIFKKLSSLKEPEKLGSWLYAVTTRECMDWFRANKHKEVYELAEQVDTPQLESTEDQLLKKELQSEVWNALNTLSEANRTVTILYYIDGYKIREISDFLGISVEAVESRLRRSRTSLKKGMLSMVNDNLSQNRLNEEFKKKVFQDERMPETQFRRVAMGGSDFDDSDLNTTRFYNINLEGSSFDDINMSKTVFNNITFHLAKFVEVGLWEIEVSNCELGGAYFHDIKMHGEPNRFENCELQGSSFLNCNLSNVDIKDCDISGLKVNGVSIETLLESYNNK</sequence>
<evidence type="ECO:0000259" key="7">
    <source>
        <dbReference type="Pfam" id="PF04542"/>
    </source>
</evidence>
<dbReference type="InterPro" id="IPR000838">
    <property type="entry name" value="RNA_pol_sigma70_ECF_CS"/>
</dbReference>
<keyword evidence="3 6" id="KW-0731">Sigma factor</keyword>
<dbReference type="InterPro" id="IPR036388">
    <property type="entry name" value="WH-like_DNA-bd_sf"/>
</dbReference>
<feature type="domain" description="RNA polymerase sigma factor 70 region 4 type 2" evidence="8">
    <location>
        <begin position="120"/>
        <end position="171"/>
    </location>
</feature>
<evidence type="ECO:0000313" key="10">
    <source>
        <dbReference type="Proteomes" id="UP000564806"/>
    </source>
</evidence>
<evidence type="ECO:0000256" key="2">
    <source>
        <dbReference type="ARBA" id="ARBA00023015"/>
    </source>
</evidence>
<dbReference type="PROSITE" id="PS01063">
    <property type="entry name" value="SIGMA70_ECF"/>
    <property type="match status" value="1"/>
</dbReference>